<accession>A0A2P7EFH1</accession>
<dbReference type="STRING" id="1910958.BTM30_09585"/>
<protein>
    <recommendedName>
        <fullName evidence="3">MarR family transcriptional regulator</fullName>
    </recommendedName>
</protein>
<reference evidence="2" key="1">
    <citation type="submission" date="2018-03" db="EMBL/GenBank/DDBJ databases">
        <title>Ecological and genomic features of two cosmopolitan and abundant freshwater picocyanobacteria.</title>
        <authorList>
            <person name="Cabello-Yeves P.J."/>
            <person name="Picazo A."/>
            <person name="Camacho A."/>
            <person name="Callieri C."/>
            <person name="Rosselli R."/>
            <person name="Roda-Garcia J."/>
            <person name="Coutinho F.H."/>
            <person name="Rodriguez-Valera F."/>
        </authorList>
    </citation>
    <scope>NUCLEOTIDE SEQUENCE [LARGE SCALE GENOMIC DNA]</scope>
    <source>
        <strain evidence="2">Tous</strain>
    </source>
</reference>
<evidence type="ECO:0000313" key="1">
    <source>
        <dbReference type="EMBL" id="PSI01991.1"/>
    </source>
</evidence>
<dbReference type="AlphaFoldDB" id="A0A2P7EFH1"/>
<proteinExistence type="predicted"/>
<dbReference type="NCBIfam" id="NF045586">
    <property type="entry name" value="Npun_F0494_fam"/>
    <property type="match status" value="1"/>
</dbReference>
<dbReference type="InterPro" id="IPR054651">
    <property type="entry name" value="Npun_F0494-like"/>
</dbReference>
<organism evidence="1 2">
    <name type="scientific">Synechococcus lacustris str. Tous</name>
    <dbReference type="NCBI Taxonomy" id="1910958"/>
    <lineage>
        <taxon>Bacteria</taxon>
        <taxon>Bacillati</taxon>
        <taxon>Cyanobacteriota</taxon>
        <taxon>Cyanophyceae</taxon>
        <taxon>Synechococcales</taxon>
        <taxon>Synechococcaceae</taxon>
        <taxon>Synechococcus</taxon>
    </lineage>
</organism>
<dbReference type="Proteomes" id="UP000240206">
    <property type="component" value="Unassembled WGS sequence"/>
</dbReference>
<evidence type="ECO:0008006" key="3">
    <source>
        <dbReference type="Google" id="ProtNLM"/>
    </source>
</evidence>
<gene>
    <name evidence="1" type="ORF">C7K08_04855</name>
</gene>
<dbReference type="RefSeq" id="WP_106499530.1">
    <property type="nucleotide sequence ID" value="NZ_PXVC01000014.1"/>
</dbReference>
<dbReference type="EMBL" id="PXVC01000014">
    <property type="protein sequence ID" value="PSI01991.1"/>
    <property type="molecule type" value="Genomic_DNA"/>
</dbReference>
<name>A0A2P7EFH1_9SYNE</name>
<evidence type="ECO:0000313" key="2">
    <source>
        <dbReference type="Proteomes" id="UP000240206"/>
    </source>
</evidence>
<comment type="caution">
    <text evidence="1">The sequence shown here is derived from an EMBL/GenBank/DDBJ whole genome shotgun (WGS) entry which is preliminary data.</text>
</comment>
<sequence>MQSNPNFTVDQHSLARAAEAMRCLPFKRSFYENAATDPLSSPAVCAQRSWCKADLNADTTENIFCWLIKLGVLRREVDGQGLTHRVRLTPMGKQVLLMWPGEIPSATKLRRLRHWLRRHWPRL</sequence>
<keyword evidence="2" id="KW-1185">Reference proteome</keyword>